<keyword evidence="3 10" id="KW-0808">Transferase</keyword>
<dbReference type="AlphaFoldDB" id="A0A368JMQ2"/>
<organism evidence="10 11">
    <name type="scientific">Larkinella punicea</name>
    <dbReference type="NCBI Taxonomy" id="2315727"/>
    <lineage>
        <taxon>Bacteria</taxon>
        <taxon>Pseudomonadati</taxon>
        <taxon>Bacteroidota</taxon>
        <taxon>Cytophagia</taxon>
        <taxon>Cytophagales</taxon>
        <taxon>Spirosomataceae</taxon>
        <taxon>Larkinella</taxon>
    </lineage>
</organism>
<keyword evidence="2" id="KW-0328">Glycosyltransferase</keyword>
<name>A0A368JMQ2_9BACT</name>
<evidence type="ECO:0000256" key="4">
    <source>
        <dbReference type="ARBA" id="ARBA00022692"/>
    </source>
</evidence>
<keyword evidence="6 8" id="KW-1133">Transmembrane helix</keyword>
<comment type="caution">
    <text evidence="10">The sequence shown here is derived from an EMBL/GenBank/DDBJ whole genome shotgun (WGS) entry which is preliminary data.</text>
</comment>
<dbReference type="InterPro" id="IPR050256">
    <property type="entry name" value="Glycosyltransferase_2"/>
</dbReference>
<sequence length="326" mass="36665">MDRTLTDIPTAPTDRVYIVIPLFNDWEALSLLLEKMTKTVAPALRKRFHFLIVDDCSVTNYASLPTDTGYSLSIMRLWRNVGHQKAIALGLSYLADQPETHTTIVMDSDGEDQPEDIARLLEASAQKPGQIIFAHRTKRRESRLFRTFYLIYKSVFKLLTGKAITFGNFSVIPPNLLRKLAHVSDIWNNYPGGVIRSRLPYQSVPAERGARLAGTSKMNFVSLILHGLSAISVLMEATAVRILLFCVITAAVSTVVITVVILLRVTDQLIISQGAIYIVFSLFIVILQAFLISLLLVFIVLTYRTQSHFIPAKQYGDFVEQIEKVY</sequence>
<evidence type="ECO:0000256" key="7">
    <source>
        <dbReference type="ARBA" id="ARBA00023136"/>
    </source>
</evidence>
<evidence type="ECO:0000259" key="9">
    <source>
        <dbReference type="Pfam" id="PF00535"/>
    </source>
</evidence>
<dbReference type="PANTHER" id="PTHR48090">
    <property type="entry name" value="UNDECAPRENYL-PHOSPHATE 4-DEOXY-4-FORMAMIDO-L-ARABINOSE TRANSFERASE-RELATED"/>
    <property type="match status" value="1"/>
</dbReference>
<dbReference type="GO" id="GO:0016757">
    <property type="term" value="F:glycosyltransferase activity"/>
    <property type="evidence" value="ECO:0007669"/>
    <property type="project" value="UniProtKB-KW"/>
</dbReference>
<protein>
    <submittedName>
        <fullName evidence="10">Glycosyltransferase</fullName>
    </submittedName>
</protein>
<proteinExistence type="predicted"/>
<dbReference type="EMBL" id="QOWE01000019">
    <property type="protein sequence ID" value="RCR67421.1"/>
    <property type="molecule type" value="Genomic_DNA"/>
</dbReference>
<reference evidence="10 11" key="1">
    <citation type="submission" date="2018-07" db="EMBL/GenBank/DDBJ databases">
        <title>Genome analysis of Larkinella rosea.</title>
        <authorList>
            <person name="Zhou Z."/>
            <person name="Wang G."/>
        </authorList>
    </citation>
    <scope>NUCLEOTIDE SEQUENCE [LARGE SCALE GENOMIC DNA]</scope>
    <source>
        <strain evidence="11">zzj9</strain>
    </source>
</reference>
<dbReference type="InterPro" id="IPR029044">
    <property type="entry name" value="Nucleotide-diphossugar_trans"/>
</dbReference>
<dbReference type="OrthoDB" id="9807778at2"/>
<keyword evidence="4 8" id="KW-0812">Transmembrane</keyword>
<dbReference type="Pfam" id="PF00535">
    <property type="entry name" value="Glycos_transf_2"/>
    <property type="match status" value="1"/>
</dbReference>
<keyword evidence="1" id="KW-1003">Cell membrane</keyword>
<dbReference type="GO" id="GO:0005886">
    <property type="term" value="C:plasma membrane"/>
    <property type="evidence" value="ECO:0007669"/>
    <property type="project" value="TreeGrafter"/>
</dbReference>
<evidence type="ECO:0000256" key="1">
    <source>
        <dbReference type="ARBA" id="ARBA00022475"/>
    </source>
</evidence>
<evidence type="ECO:0000256" key="6">
    <source>
        <dbReference type="ARBA" id="ARBA00022989"/>
    </source>
</evidence>
<gene>
    <name evidence="10" type="ORF">DUE52_21705</name>
</gene>
<dbReference type="Gene3D" id="3.90.550.10">
    <property type="entry name" value="Spore Coat Polysaccharide Biosynthesis Protein SpsA, Chain A"/>
    <property type="match status" value="1"/>
</dbReference>
<dbReference type="PANTHER" id="PTHR48090:SF3">
    <property type="entry name" value="UNDECAPRENYL-PHOSPHATE 4-DEOXY-4-FORMAMIDO-L-ARABINOSE TRANSFERASE"/>
    <property type="match status" value="1"/>
</dbReference>
<feature type="transmembrane region" description="Helical" evidence="8">
    <location>
        <begin position="242"/>
        <end position="263"/>
    </location>
</feature>
<feature type="transmembrane region" description="Helical" evidence="8">
    <location>
        <begin position="275"/>
        <end position="303"/>
    </location>
</feature>
<evidence type="ECO:0000256" key="5">
    <source>
        <dbReference type="ARBA" id="ARBA00022985"/>
    </source>
</evidence>
<evidence type="ECO:0000256" key="3">
    <source>
        <dbReference type="ARBA" id="ARBA00022679"/>
    </source>
</evidence>
<keyword evidence="7 8" id="KW-0472">Membrane</keyword>
<dbReference type="SUPFAM" id="SSF53448">
    <property type="entry name" value="Nucleotide-diphospho-sugar transferases"/>
    <property type="match status" value="1"/>
</dbReference>
<feature type="domain" description="Glycosyltransferase 2-like" evidence="9">
    <location>
        <begin position="18"/>
        <end position="151"/>
    </location>
</feature>
<evidence type="ECO:0000313" key="10">
    <source>
        <dbReference type="EMBL" id="RCR67421.1"/>
    </source>
</evidence>
<keyword evidence="5" id="KW-0448">Lipopolysaccharide biosynthesis</keyword>
<evidence type="ECO:0000313" key="11">
    <source>
        <dbReference type="Proteomes" id="UP000253383"/>
    </source>
</evidence>
<evidence type="ECO:0000256" key="8">
    <source>
        <dbReference type="SAM" id="Phobius"/>
    </source>
</evidence>
<dbReference type="GO" id="GO:0009103">
    <property type="term" value="P:lipopolysaccharide biosynthetic process"/>
    <property type="evidence" value="ECO:0007669"/>
    <property type="project" value="UniProtKB-KW"/>
</dbReference>
<keyword evidence="11" id="KW-1185">Reference proteome</keyword>
<dbReference type="Proteomes" id="UP000253383">
    <property type="component" value="Unassembled WGS sequence"/>
</dbReference>
<accession>A0A368JMQ2</accession>
<evidence type="ECO:0000256" key="2">
    <source>
        <dbReference type="ARBA" id="ARBA00022676"/>
    </source>
</evidence>
<dbReference type="InterPro" id="IPR001173">
    <property type="entry name" value="Glyco_trans_2-like"/>
</dbReference>